<dbReference type="EMBL" id="JARKIF010000045">
    <property type="protein sequence ID" value="KAJ7608412.1"/>
    <property type="molecule type" value="Genomic_DNA"/>
</dbReference>
<name>A0AAD7F8B7_9AGAR</name>
<evidence type="ECO:0000256" key="1">
    <source>
        <dbReference type="ARBA" id="ARBA00004477"/>
    </source>
</evidence>
<protein>
    <submittedName>
        <fullName evidence="9">GPI biosynthesis protein family Pig-F-domain-containing protein</fullName>
    </submittedName>
</protein>
<keyword evidence="5" id="KW-0256">Endoplasmic reticulum</keyword>
<gene>
    <name evidence="9" type="ORF">FB45DRAFT_387235</name>
</gene>
<dbReference type="AlphaFoldDB" id="A0AAD7F8B7"/>
<evidence type="ECO:0000256" key="3">
    <source>
        <dbReference type="ARBA" id="ARBA00022502"/>
    </source>
</evidence>
<proteinExistence type="predicted"/>
<dbReference type="GO" id="GO:0005789">
    <property type="term" value="C:endoplasmic reticulum membrane"/>
    <property type="evidence" value="ECO:0007669"/>
    <property type="project" value="UniProtKB-SubCell"/>
</dbReference>
<dbReference type="GO" id="GO:0006506">
    <property type="term" value="P:GPI anchor biosynthetic process"/>
    <property type="evidence" value="ECO:0007669"/>
    <property type="project" value="UniProtKB-KW"/>
</dbReference>
<evidence type="ECO:0000256" key="5">
    <source>
        <dbReference type="ARBA" id="ARBA00022824"/>
    </source>
</evidence>
<evidence type="ECO:0000313" key="9">
    <source>
        <dbReference type="EMBL" id="KAJ7608412.1"/>
    </source>
</evidence>
<keyword evidence="7 8" id="KW-0472">Membrane</keyword>
<evidence type="ECO:0000256" key="8">
    <source>
        <dbReference type="SAM" id="Phobius"/>
    </source>
</evidence>
<keyword evidence="6 8" id="KW-1133">Transmembrane helix</keyword>
<evidence type="ECO:0000313" key="10">
    <source>
        <dbReference type="Proteomes" id="UP001221142"/>
    </source>
</evidence>
<feature type="transmembrane region" description="Helical" evidence="8">
    <location>
        <begin position="165"/>
        <end position="185"/>
    </location>
</feature>
<evidence type="ECO:0000256" key="4">
    <source>
        <dbReference type="ARBA" id="ARBA00022692"/>
    </source>
</evidence>
<evidence type="ECO:0000256" key="2">
    <source>
        <dbReference type="ARBA" id="ARBA00004687"/>
    </source>
</evidence>
<sequence length="288" mass="31224">MGKKSKTKPAVVAQQNSSPAVPPDFFPFARYTSIVGVHTTLLGFTALFLPRTTDVPILEFLKPTIDESLLTSRDRPQHPFLDALTQSPVATLAWICIGAVVLQRWWGGWVRSWSIDLALQSAGIQRAADSPKLAHLGSAGLTTAVFSALFYTVIVLLGAPLLTHIPQTALLAVLLALLVVFPPAYTYGVPMTAETSTVWVRIFVEFTIRTPIERALLYSAVGTLVGAWLGTIPIALDWDRPWQAWPLTPAFGAILGYILASLGALTVTAIHFSATEHLRSLSAKIKTN</sequence>
<dbReference type="InterPro" id="IPR009580">
    <property type="entry name" value="GPI_biosynthesis_protein_Pig-F"/>
</dbReference>
<evidence type="ECO:0000256" key="6">
    <source>
        <dbReference type="ARBA" id="ARBA00022989"/>
    </source>
</evidence>
<feature type="transmembrane region" description="Helical" evidence="8">
    <location>
        <begin position="136"/>
        <end position="159"/>
    </location>
</feature>
<keyword evidence="3" id="KW-0337">GPI-anchor biosynthesis</keyword>
<evidence type="ECO:0000256" key="7">
    <source>
        <dbReference type="ARBA" id="ARBA00023136"/>
    </source>
</evidence>
<feature type="transmembrane region" description="Helical" evidence="8">
    <location>
        <begin position="215"/>
        <end position="236"/>
    </location>
</feature>
<accession>A0AAD7F8B7</accession>
<comment type="subcellular location">
    <subcellularLocation>
        <location evidence="1">Endoplasmic reticulum membrane</location>
        <topology evidence="1">Multi-pass membrane protein</topology>
    </subcellularLocation>
</comment>
<reference evidence="9" key="1">
    <citation type="submission" date="2023-03" db="EMBL/GenBank/DDBJ databases">
        <title>Massive genome expansion in bonnet fungi (Mycena s.s.) driven by repeated elements and novel gene families across ecological guilds.</title>
        <authorList>
            <consortium name="Lawrence Berkeley National Laboratory"/>
            <person name="Harder C.B."/>
            <person name="Miyauchi S."/>
            <person name="Viragh M."/>
            <person name="Kuo A."/>
            <person name="Thoen E."/>
            <person name="Andreopoulos B."/>
            <person name="Lu D."/>
            <person name="Skrede I."/>
            <person name="Drula E."/>
            <person name="Henrissat B."/>
            <person name="Morin E."/>
            <person name="Kohler A."/>
            <person name="Barry K."/>
            <person name="LaButti K."/>
            <person name="Morin E."/>
            <person name="Salamov A."/>
            <person name="Lipzen A."/>
            <person name="Mereny Z."/>
            <person name="Hegedus B."/>
            <person name="Baldrian P."/>
            <person name="Stursova M."/>
            <person name="Weitz H."/>
            <person name="Taylor A."/>
            <person name="Grigoriev I.V."/>
            <person name="Nagy L.G."/>
            <person name="Martin F."/>
            <person name="Kauserud H."/>
        </authorList>
    </citation>
    <scope>NUCLEOTIDE SEQUENCE</scope>
    <source>
        <strain evidence="9">9284</strain>
    </source>
</reference>
<dbReference type="Proteomes" id="UP001221142">
    <property type="component" value="Unassembled WGS sequence"/>
</dbReference>
<keyword evidence="4 8" id="KW-0812">Transmembrane</keyword>
<feature type="transmembrane region" description="Helical" evidence="8">
    <location>
        <begin position="248"/>
        <end position="272"/>
    </location>
</feature>
<organism evidence="9 10">
    <name type="scientific">Roridomyces roridus</name>
    <dbReference type="NCBI Taxonomy" id="1738132"/>
    <lineage>
        <taxon>Eukaryota</taxon>
        <taxon>Fungi</taxon>
        <taxon>Dikarya</taxon>
        <taxon>Basidiomycota</taxon>
        <taxon>Agaricomycotina</taxon>
        <taxon>Agaricomycetes</taxon>
        <taxon>Agaricomycetidae</taxon>
        <taxon>Agaricales</taxon>
        <taxon>Marasmiineae</taxon>
        <taxon>Mycenaceae</taxon>
        <taxon>Roridomyces</taxon>
    </lineage>
</organism>
<comment type="pathway">
    <text evidence="2">Glycolipid biosynthesis; glycosylphosphatidylinositol-anchor biosynthesis.</text>
</comment>
<dbReference type="Pfam" id="PF06699">
    <property type="entry name" value="PIG-F"/>
    <property type="match status" value="1"/>
</dbReference>
<comment type="caution">
    <text evidence="9">The sequence shown here is derived from an EMBL/GenBank/DDBJ whole genome shotgun (WGS) entry which is preliminary data.</text>
</comment>
<keyword evidence="10" id="KW-1185">Reference proteome</keyword>